<gene>
    <name evidence="1" type="ORF">V1517DRAFT_261730</name>
</gene>
<evidence type="ECO:0000313" key="2">
    <source>
        <dbReference type="Proteomes" id="UP001489719"/>
    </source>
</evidence>
<dbReference type="Proteomes" id="UP001489719">
    <property type="component" value="Unassembled WGS sequence"/>
</dbReference>
<accession>A0ACC3TM13</accession>
<evidence type="ECO:0000313" key="1">
    <source>
        <dbReference type="EMBL" id="KAK9321756.1"/>
    </source>
</evidence>
<keyword evidence="2" id="KW-1185">Reference proteome</keyword>
<organism evidence="1 2">
    <name type="scientific">Lipomyces orientalis</name>
    <dbReference type="NCBI Taxonomy" id="1233043"/>
    <lineage>
        <taxon>Eukaryota</taxon>
        <taxon>Fungi</taxon>
        <taxon>Dikarya</taxon>
        <taxon>Ascomycota</taxon>
        <taxon>Saccharomycotina</taxon>
        <taxon>Lipomycetes</taxon>
        <taxon>Lipomycetales</taxon>
        <taxon>Lipomycetaceae</taxon>
        <taxon>Lipomyces</taxon>
    </lineage>
</organism>
<proteinExistence type="predicted"/>
<reference evidence="2" key="1">
    <citation type="journal article" date="2024" name="Front. Bioeng. Biotechnol.">
        <title>Genome-scale model development and genomic sequencing of the oleaginous clade Lipomyces.</title>
        <authorList>
            <person name="Czajka J.J."/>
            <person name="Han Y."/>
            <person name="Kim J."/>
            <person name="Mondo S.J."/>
            <person name="Hofstad B.A."/>
            <person name="Robles A."/>
            <person name="Haridas S."/>
            <person name="Riley R."/>
            <person name="LaButti K."/>
            <person name="Pangilinan J."/>
            <person name="Andreopoulos W."/>
            <person name="Lipzen A."/>
            <person name="Yan J."/>
            <person name="Wang M."/>
            <person name="Ng V."/>
            <person name="Grigoriev I.V."/>
            <person name="Spatafora J.W."/>
            <person name="Magnuson J.K."/>
            <person name="Baker S.E."/>
            <person name="Pomraning K.R."/>
        </authorList>
    </citation>
    <scope>NUCLEOTIDE SEQUENCE [LARGE SCALE GENOMIC DNA]</scope>
    <source>
        <strain evidence="2">CBS 10300</strain>
    </source>
</reference>
<comment type="caution">
    <text evidence="1">The sequence shown here is derived from an EMBL/GenBank/DDBJ whole genome shotgun (WGS) entry which is preliminary data.</text>
</comment>
<name>A0ACC3TM13_9ASCO</name>
<protein>
    <submittedName>
        <fullName evidence="1">Ion transport protein-domain-containing protein</fullName>
    </submittedName>
</protein>
<sequence>MVRSLSSVVRRVVSNDRRPSREGRLSLDADRISLAPDEDYAYSPVESLHPSLIMDDEMEDAIVSAPITEALPPLHGKSLGFLSGSNAFRFRLYQIVSHQAFDLFAFVLILIQTLILTYRAVRALDSENSSWGHRWPDYALLIIFVCYTFEILIRIIVSGLILNPSTDTHQFIFEVLKMLHLSRDDKKNLIIVDGDQLLTPDPTAAYSNGKGSSTVKTVRVKSEPRLSESGASRIARLAYLRSSWNRLDFSCVVFYWIYLIVANSSSDDKSTAVNVFRALSALRILKWMKLTNGTSTVLDSIKTAAPALANVSIFISVFWTLFALVGIQAFSGSFRRQCVWIDPAHQEANYTNNLQFCGGYLDPVNKTNLPWVKANGEHGTTSAKGFICPIYSMCVELDENIYDNTVSFDNILQSLELVFVVMGMNGFSDLMNYTADSDHPIAALCKSSLVAIILAWWMFNLFIAVISTSFQVTRELKERNGPIKKPKPDKIVYNGPDTKLKQIYTNIEPAFVLLIFIDFIIECCKSSTMSERRSNIIYVFQVITSIVLFIEVLFRFAASFPYWREFFLFPQNATNSIDLLLVIITCMILIPPIRDSRIAYPWLSFFQAARIYRVVVATKFTRQNWEIVMGKVRNLADLVILLLLMLYICSLIASELLRGNVPQDYQGQSVTISFHNLANSFAGIYQIMTTEGWATVLFTITGSLSGTSLAWVGAIFICGWFFFANSVVINLFIAAIQENFDISEEEKRLLQIVAYSDNYQPTELGDGYVLFWPTSIYESMTGDRRRRKSSTIPQQYAAREMLGSEELVADFLISKSNTMPVVDEESTVSKRTIFSFDYWKEKLTIDRHNNPFYFRPKFGLDEMKDVNKFIKKVLLIKTAHKKVREKYVQDHPNFNRVLFCLRPENGLRRFCQTMVGPTHGIRYNGANRNYRRSRIFSAIIMICVAGLVIIACITTPVFQKNYYQSHGCDSGDSRCGAWNWMTYTDIGFAAIFTIEAAIKIIADGFIYTPNAYLWSTWNAIDFFVLVTLWIEILTTFLNRGTNVRFLRAFKAFRALRLLHVNDTAKETFHSIIIVGLGKIVGAAIVSLTLLLPFSLWGLNIFMGKFDSCTDSDVYDLSDCTGEFQNSVYNWNIWLPRSYDNPGYSFDDFSQSLSILFQIISLEGWNNVLQTAQDVVGVGLNLQNDHSVYNGIFVYLFNFISIAFISTLFVTVIMQNYAMKTGVGFLTSKQRAFLEIQNILERVRPSRTGQKPRNRFRRYCYDRAVARGGAWNQYVTVVLLIQVIVLSSEYYPSRPDLDTVRDLDVFYLVTSAFLVLYVVARLVGLPWSSYRLQISWENYKRNAWDIFWFVVVLASFTLSLATIKVENDASVGTVGTLKRLLFVAVTLMLIPKSDRLNRLFVATSASLPAILSLLFTWFVLFLVYAIAFNQIFGLTRIGPNGSSNVNFRTIPKAMLLLFRMSCGEGWNSVMLDYTIQSPYCVETADFFRSDCGSLPYAYILFFSWNVISMYIFANMFISLIYESFSYVYQEAYVSDSNSGAQFGQFVSRGTIRAYKDAWDRIDENGSGYIPKDKLGKLLRALPHPLNVHIYESPYIYPEILEQCKISARRHNHGRLVGEADIDALSEVLQAVDIQKVNAARRRYTRLYEEIMMQEVAHHGIPFSAPLTTIPYYKIENAENDAVTYVDVVSRSMVLCAFY</sequence>
<dbReference type="EMBL" id="MU970091">
    <property type="protein sequence ID" value="KAK9321756.1"/>
    <property type="molecule type" value="Genomic_DNA"/>
</dbReference>